<accession>A0AAV7MNV9</accession>
<evidence type="ECO:0000313" key="3">
    <source>
        <dbReference type="Proteomes" id="UP001066276"/>
    </source>
</evidence>
<feature type="compositionally biased region" description="Basic and acidic residues" evidence="1">
    <location>
        <begin position="1"/>
        <end position="10"/>
    </location>
</feature>
<comment type="caution">
    <text evidence="2">The sequence shown here is derived from an EMBL/GenBank/DDBJ whole genome shotgun (WGS) entry which is preliminary data.</text>
</comment>
<evidence type="ECO:0000256" key="1">
    <source>
        <dbReference type="SAM" id="MobiDB-lite"/>
    </source>
</evidence>
<keyword evidence="3" id="KW-1185">Reference proteome</keyword>
<gene>
    <name evidence="2" type="ORF">NDU88_001059</name>
</gene>
<dbReference type="EMBL" id="JANPWB010000013">
    <property type="protein sequence ID" value="KAJ1103638.1"/>
    <property type="molecule type" value="Genomic_DNA"/>
</dbReference>
<evidence type="ECO:0000313" key="2">
    <source>
        <dbReference type="EMBL" id="KAJ1103638.1"/>
    </source>
</evidence>
<dbReference type="Proteomes" id="UP001066276">
    <property type="component" value="Chromosome 9"/>
</dbReference>
<sequence length="89" mass="9812">MTSLVRRAESCNDGSAAQAAPQGVRSSENKKAGHLAPCSSCVRRWARLWDQPKVCKETATIAEHIERADPPYLQEFDIASSGRQGEKRN</sequence>
<name>A0AAV7MNV9_PLEWA</name>
<dbReference type="AlphaFoldDB" id="A0AAV7MNV9"/>
<proteinExistence type="predicted"/>
<protein>
    <submittedName>
        <fullName evidence="2">Uncharacterized protein</fullName>
    </submittedName>
</protein>
<reference evidence="2" key="1">
    <citation type="journal article" date="2022" name="bioRxiv">
        <title>Sequencing and chromosome-scale assembly of the giantPleurodeles waltlgenome.</title>
        <authorList>
            <person name="Brown T."/>
            <person name="Elewa A."/>
            <person name="Iarovenko S."/>
            <person name="Subramanian E."/>
            <person name="Araus A.J."/>
            <person name="Petzold A."/>
            <person name="Susuki M."/>
            <person name="Suzuki K.-i.T."/>
            <person name="Hayashi T."/>
            <person name="Toyoda A."/>
            <person name="Oliveira C."/>
            <person name="Osipova E."/>
            <person name="Leigh N.D."/>
            <person name="Simon A."/>
            <person name="Yun M.H."/>
        </authorList>
    </citation>
    <scope>NUCLEOTIDE SEQUENCE</scope>
    <source>
        <strain evidence="2">20211129_DDA</strain>
        <tissue evidence="2">Liver</tissue>
    </source>
</reference>
<organism evidence="2 3">
    <name type="scientific">Pleurodeles waltl</name>
    <name type="common">Iberian ribbed newt</name>
    <dbReference type="NCBI Taxonomy" id="8319"/>
    <lineage>
        <taxon>Eukaryota</taxon>
        <taxon>Metazoa</taxon>
        <taxon>Chordata</taxon>
        <taxon>Craniata</taxon>
        <taxon>Vertebrata</taxon>
        <taxon>Euteleostomi</taxon>
        <taxon>Amphibia</taxon>
        <taxon>Batrachia</taxon>
        <taxon>Caudata</taxon>
        <taxon>Salamandroidea</taxon>
        <taxon>Salamandridae</taxon>
        <taxon>Pleurodelinae</taxon>
        <taxon>Pleurodeles</taxon>
    </lineage>
</organism>
<feature type="region of interest" description="Disordered" evidence="1">
    <location>
        <begin position="1"/>
        <end position="32"/>
    </location>
</feature>